<dbReference type="SUPFAM" id="SSF52540">
    <property type="entry name" value="P-loop containing nucleoside triphosphate hydrolases"/>
    <property type="match status" value="1"/>
</dbReference>
<proteinExistence type="inferred from homology"/>
<feature type="domain" description="AIG1-type G" evidence="8">
    <location>
        <begin position="371"/>
        <end position="576"/>
    </location>
</feature>
<dbReference type="CDD" id="cd01852">
    <property type="entry name" value="AIG1"/>
    <property type="match status" value="1"/>
</dbReference>
<dbReference type="CDD" id="cd00174">
    <property type="entry name" value="SH3"/>
    <property type="match status" value="1"/>
</dbReference>
<accession>A0A8B6CDD4</accession>
<dbReference type="PROSITE" id="PS50002">
    <property type="entry name" value="SH3"/>
    <property type="match status" value="1"/>
</dbReference>
<evidence type="ECO:0000259" key="8">
    <source>
        <dbReference type="PROSITE" id="PS51720"/>
    </source>
</evidence>
<evidence type="ECO:0000256" key="3">
    <source>
        <dbReference type="ARBA" id="ARBA00022741"/>
    </source>
</evidence>
<dbReference type="PANTHER" id="PTHR10903">
    <property type="entry name" value="GTPASE, IMAP FAMILY MEMBER-RELATED"/>
    <property type="match status" value="1"/>
</dbReference>
<evidence type="ECO:0008006" key="11">
    <source>
        <dbReference type="Google" id="ProtNLM"/>
    </source>
</evidence>
<dbReference type="InterPro" id="IPR027417">
    <property type="entry name" value="P-loop_NTPase"/>
</dbReference>
<feature type="compositionally biased region" description="Polar residues" evidence="6">
    <location>
        <begin position="758"/>
        <end position="776"/>
    </location>
</feature>
<evidence type="ECO:0000256" key="2">
    <source>
        <dbReference type="ARBA" id="ARBA00022443"/>
    </source>
</evidence>
<feature type="compositionally biased region" description="Basic residues" evidence="6">
    <location>
        <begin position="742"/>
        <end position="754"/>
    </location>
</feature>
<feature type="region of interest" description="Disordered" evidence="6">
    <location>
        <begin position="320"/>
        <end position="353"/>
    </location>
</feature>
<dbReference type="SMART" id="SM00326">
    <property type="entry name" value="SH3"/>
    <property type="match status" value="3"/>
</dbReference>
<evidence type="ECO:0000313" key="9">
    <source>
        <dbReference type="EMBL" id="VDI03421.1"/>
    </source>
</evidence>
<dbReference type="Proteomes" id="UP000596742">
    <property type="component" value="Unassembled WGS sequence"/>
</dbReference>
<feature type="domain" description="SH3" evidence="7">
    <location>
        <begin position="54"/>
        <end position="113"/>
    </location>
</feature>
<evidence type="ECO:0000256" key="1">
    <source>
        <dbReference type="ARBA" id="ARBA00008535"/>
    </source>
</evidence>
<dbReference type="Pfam" id="PF07653">
    <property type="entry name" value="SH3_2"/>
    <property type="match status" value="1"/>
</dbReference>
<dbReference type="PROSITE" id="PS51720">
    <property type="entry name" value="G_AIG1"/>
    <property type="match status" value="1"/>
</dbReference>
<dbReference type="InterPro" id="IPR045058">
    <property type="entry name" value="GIMA/IAN/Toc"/>
</dbReference>
<dbReference type="EMBL" id="UYJE01001602">
    <property type="protein sequence ID" value="VDI03421.1"/>
    <property type="molecule type" value="Genomic_DNA"/>
</dbReference>
<evidence type="ECO:0000256" key="5">
    <source>
        <dbReference type="PROSITE-ProRule" id="PRU00192"/>
    </source>
</evidence>
<keyword evidence="2 5" id="KW-0728">SH3 domain</keyword>
<evidence type="ECO:0000313" key="10">
    <source>
        <dbReference type="Proteomes" id="UP000596742"/>
    </source>
</evidence>
<name>A0A8B6CDD4_MYTGA</name>
<keyword evidence="10" id="KW-1185">Reference proteome</keyword>
<dbReference type="GO" id="GO:0005525">
    <property type="term" value="F:GTP binding"/>
    <property type="evidence" value="ECO:0007669"/>
    <property type="project" value="UniProtKB-KW"/>
</dbReference>
<feature type="compositionally biased region" description="Polar residues" evidence="6">
    <location>
        <begin position="323"/>
        <end position="332"/>
    </location>
</feature>
<dbReference type="InterPro" id="IPR036028">
    <property type="entry name" value="SH3-like_dom_sf"/>
</dbReference>
<dbReference type="SUPFAM" id="SSF50044">
    <property type="entry name" value="SH3-domain"/>
    <property type="match status" value="2"/>
</dbReference>
<gene>
    <name evidence="9" type="ORF">MGAL_10B023607</name>
</gene>
<dbReference type="Pfam" id="PF04548">
    <property type="entry name" value="AIG1"/>
    <property type="match status" value="1"/>
</dbReference>
<dbReference type="PANTHER" id="PTHR10903:SF170">
    <property type="entry name" value="GTPASE IMAP FAMILY MEMBER 7"/>
    <property type="match status" value="1"/>
</dbReference>
<dbReference type="InterPro" id="IPR006703">
    <property type="entry name" value="G_AIG1"/>
</dbReference>
<keyword evidence="3" id="KW-0547">Nucleotide-binding</keyword>
<feature type="compositionally biased region" description="Basic and acidic residues" evidence="6">
    <location>
        <begin position="660"/>
        <end position="671"/>
    </location>
</feature>
<dbReference type="FunFam" id="3.40.50.300:FF:000366">
    <property type="entry name" value="GTPase, IMAP family member 2"/>
    <property type="match status" value="1"/>
</dbReference>
<sequence>MTSTNSSKVCKSCGNYCQVEDNKCTVCNAEYSDGDITDTGQGTEDNTLYLNLELTDTYVEAIQNIDKRRPGDLTIQTGDIITFVKEHEDGYMEGRLGEDEGLFPVSSVKTCEIVKQDKRLRITRRTLDASTKTNTLDLEVGTIVTFINKSSDWYWVEYDEKKGWIPVDSTEKLSDMVQECSHMAPKIPPRQVKCTSKEFVEALVDCDKSEKTFHKGDIITVTDRKSDGYRDIIEGRIGTMEVTLPETHVKPYDNNPERSLLVIATHQCNYDGMIKVEFGKRVKLKNKYLDYYWVEFEGKEGWIAVDCVVFAPRNEEIKENVIEPSSPTNPGKKSSKDWTQGAGPPLPPKPVKQSKYLSFKKVSTSQREYKEEDIRIILLGKTGSGKSATANSIAGKQVFESTISGQSVTKKCEKSNSICNGRQIVLIDTPGLFDTNLSHETIQSEIIRCVHLSLPGPHLFLIILQITRLTKEETEAVEKLFEIFGTDMGKYALIVFTRSDELEREGKSIESFIAKTGSPLTDFIRKCQDHYIAINNTRATGQNKTEMVTVLVNLITDIVNNNNGGYFTNSLIDKAKEAQSAGNQEEKQHRVDTPCVNQDEVEDDDSDVDEIDTGSVKSCDSGLSSLNQSIYDEIYGGYTAKEFELNKSMQESESEINSIESEKQKLEKQKDRDMKKIELQLEENKRQVKEITENLDLLNTQFSKLKQQKEGVNNSFKVDIGNWDTKLKNLRTKQTKFLKQKKNLEQKKRKSKQKLSKETNSLQNKMDTNENGCVMM</sequence>
<keyword evidence="4" id="KW-0342">GTP-binding</keyword>
<organism evidence="9 10">
    <name type="scientific">Mytilus galloprovincialis</name>
    <name type="common">Mediterranean mussel</name>
    <dbReference type="NCBI Taxonomy" id="29158"/>
    <lineage>
        <taxon>Eukaryota</taxon>
        <taxon>Metazoa</taxon>
        <taxon>Spiralia</taxon>
        <taxon>Lophotrochozoa</taxon>
        <taxon>Mollusca</taxon>
        <taxon>Bivalvia</taxon>
        <taxon>Autobranchia</taxon>
        <taxon>Pteriomorphia</taxon>
        <taxon>Mytilida</taxon>
        <taxon>Mytiloidea</taxon>
        <taxon>Mytilidae</taxon>
        <taxon>Mytilinae</taxon>
        <taxon>Mytilus</taxon>
    </lineage>
</organism>
<reference evidence="9" key="1">
    <citation type="submission" date="2018-11" db="EMBL/GenBank/DDBJ databases">
        <authorList>
            <person name="Alioto T."/>
            <person name="Alioto T."/>
        </authorList>
    </citation>
    <scope>NUCLEOTIDE SEQUENCE</scope>
</reference>
<dbReference type="InterPro" id="IPR001452">
    <property type="entry name" value="SH3_domain"/>
</dbReference>
<dbReference type="Gene3D" id="2.30.30.40">
    <property type="entry name" value="SH3 Domains"/>
    <property type="match status" value="2"/>
</dbReference>
<comment type="similarity">
    <text evidence="1">Belongs to the TRAFAC class TrmE-Era-EngA-EngB-Septin-like GTPase superfamily. AIG1/Toc34/Toc159-like paraseptin GTPase family. IAN subfamily.</text>
</comment>
<dbReference type="OrthoDB" id="10330782at2759"/>
<comment type="caution">
    <text evidence="9">The sequence shown here is derived from an EMBL/GenBank/DDBJ whole genome shotgun (WGS) entry which is preliminary data.</text>
</comment>
<feature type="region of interest" description="Disordered" evidence="6">
    <location>
        <begin position="742"/>
        <end position="776"/>
    </location>
</feature>
<dbReference type="AlphaFoldDB" id="A0A8B6CDD4"/>
<protein>
    <recommendedName>
        <fullName evidence="11">AIG1-type G domain-containing protein</fullName>
    </recommendedName>
</protein>
<evidence type="ECO:0000256" key="4">
    <source>
        <dbReference type="ARBA" id="ARBA00023134"/>
    </source>
</evidence>
<dbReference type="Gene3D" id="3.40.50.300">
    <property type="entry name" value="P-loop containing nucleotide triphosphate hydrolases"/>
    <property type="match status" value="1"/>
</dbReference>
<feature type="region of interest" description="Disordered" evidence="6">
    <location>
        <begin position="652"/>
        <end position="671"/>
    </location>
</feature>
<evidence type="ECO:0000259" key="7">
    <source>
        <dbReference type="PROSITE" id="PS50002"/>
    </source>
</evidence>
<evidence type="ECO:0000256" key="6">
    <source>
        <dbReference type="SAM" id="MobiDB-lite"/>
    </source>
</evidence>